<keyword evidence="2" id="KW-1185">Reference proteome</keyword>
<accession>A0A0C2YSV4</accession>
<reference evidence="2" key="2">
    <citation type="submission" date="2015-01" db="EMBL/GenBank/DDBJ databases">
        <title>Evolutionary Origins and Diversification of the Mycorrhizal Mutualists.</title>
        <authorList>
            <consortium name="DOE Joint Genome Institute"/>
            <consortium name="Mycorrhizal Genomics Consortium"/>
            <person name="Kohler A."/>
            <person name="Kuo A."/>
            <person name="Nagy L.G."/>
            <person name="Floudas D."/>
            <person name="Copeland A."/>
            <person name="Barry K.W."/>
            <person name="Cichocki N."/>
            <person name="Veneault-Fourrey C."/>
            <person name="LaButti K."/>
            <person name="Lindquist E.A."/>
            <person name="Lipzen A."/>
            <person name="Lundell T."/>
            <person name="Morin E."/>
            <person name="Murat C."/>
            <person name="Riley R."/>
            <person name="Ohm R."/>
            <person name="Sun H."/>
            <person name="Tunlid A."/>
            <person name="Henrissat B."/>
            <person name="Grigoriev I.V."/>
            <person name="Hibbett D.S."/>
            <person name="Martin F."/>
        </authorList>
    </citation>
    <scope>NUCLEOTIDE SEQUENCE [LARGE SCALE GENOMIC DNA]</scope>
    <source>
        <strain evidence="2">Foug A</strain>
    </source>
</reference>
<evidence type="ECO:0000313" key="2">
    <source>
        <dbReference type="Proteomes" id="UP000053989"/>
    </source>
</evidence>
<gene>
    <name evidence="1" type="ORF">SCLCIDRAFT_485479</name>
</gene>
<reference evidence="1 2" key="1">
    <citation type="submission" date="2014-04" db="EMBL/GenBank/DDBJ databases">
        <authorList>
            <consortium name="DOE Joint Genome Institute"/>
            <person name="Kuo A."/>
            <person name="Kohler A."/>
            <person name="Nagy L.G."/>
            <person name="Floudas D."/>
            <person name="Copeland A."/>
            <person name="Barry K.W."/>
            <person name="Cichocki N."/>
            <person name="Veneault-Fourrey C."/>
            <person name="LaButti K."/>
            <person name="Lindquist E.A."/>
            <person name="Lipzen A."/>
            <person name="Lundell T."/>
            <person name="Morin E."/>
            <person name="Murat C."/>
            <person name="Sun H."/>
            <person name="Tunlid A."/>
            <person name="Henrissat B."/>
            <person name="Grigoriev I.V."/>
            <person name="Hibbett D.S."/>
            <person name="Martin F."/>
            <person name="Nordberg H.P."/>
            <person name="Cantor M.N."/>
            <person name="Hua S.X."/>
        </authorList>
    </citation>
    <scope>NUCLEOTIDE SEQUENCE [LARGE SCALE GENOMIC DNA]</scope>
    <source>
        <strain evidence="1 2">Foug A</strain>
    </source>
</reference>
<dbReference type="HOGENOM" id="CLU_2484628_0_0_1"/>
<dbReference type="Proteomes" id="UP000053989">
    <property type="component" value="Unassembled WGS sequence"/>
</dbReference>
<organism evidence="1 2">
    <name type="scientific">Scleroderma citrinum Foug A</name>
    <dbReference type="NCBI Taxonomy" id="1036808"/>
    <lineage>
        <taxon>Eukaryota</taxon>
        <taxon>Fungi</taxon>
        <taxon>Dikarya</taxon>
        <taxon>Basidiomycota</taxon>
        <taxon>Agaricomycotina</taxon>
        <taxon>Agaricomycetes</taxon>
        <taxon>Agaricomycetidae</taxon>
        <taxon>Boletales</taxon>
        <taxon>Sclerodermatineae</taxon>
        <taxon>Sclerodermataceae</taxon>
        <taxon>Scleroderma</taxon>
    </lineage>
</organism>
<dbReference type="InParanoid" id="A0A0C2YSV4"/>
<protein>
    <submittedName>
        <fullName evidence="1">Uncharacterized protein</fullName>
    </submittedName>
</protein>
<dbReference type="AlphaFoldDB" id="A0A0C2YSV4"/>
<proteinExistence type="predicted"/>
<name>A0A0C2YSV4_9AGAM</name>
<evidence type="ECO:0000313" key="1">
    <source>
        <dbReference type="EMBL" id="KIM52793.1"/>
    </source>
</evidence>
<dbReference type="EMBL" id="KN822199">
    <property type="protein sequence ID" value="KIM52793.1"/>
    <property type="molecule type" value="Genomic_DNA"/>
</dbReference>
<sequence length="87" mass="9951">MARWMAIRPTGPSSLGTNTSMRSQWRLVLWCYPTPLHVHPGHLRDLSRLLRKAFVKTGFFSDNSPEAIAHDLMSLWPYHSCLSTVTI</sequence>